<sequence>MTNFDVNGELLMYFLIGLVVVWLYAWNRFNRRSYEPAPFDYKVLRELQPAQMRDSLLMQRAFLLYALVLSLLYATFTFFSGVILRIAKYVPSIGPIDLDAQALQSPQWPLIIAFGLAGLTQLIGPLDHLEKTLRGHIHRSLGIPIRIKEYTRLLVAHQLRELNAEAAELAVPTDAAPKDSGPVEKNFRNLSGHVTGLKPWARNEIAQTYQVEDVLGKLVVLWRMIDSLYSPQWPRESVRDEMRPLMSRQLAEARAAARYLSELLDTPMAGKAETAASGDDGGGYESTQFRTRQEQQLVIAIESMERHLYEIGAINAVYAQRDREYKNMSNGSLKEAVTAVFKAEDYGPSLRQLACCAAVLFIGYIAAISFLDHGLMASMPRNFWTKGVSAAYETLRTMCIYVFPVLFAIYATSPNPEQPRPRTAMGVAMSAALWAGFANLILMALLAMLYTWLVARDSDHFNQLLLGRLNTDASFPPFLWWFMSAAPFSAFVAACVVMARRVRPNAGHGLTMGLVAVLAAVLAALHGSLFGSGFPACFDPDQTITVVSDPPACWKNVVDGVANNLIDAVAALVSILFLMQTTGSGRVAAEKPDEKPKKKSDEKSSDLSGPPAGSETATIILTAILMLALMSWTQAQAQEQDHSRRVVLGMREDAAPFAYRDPPSTGRHQGYLADLCYEIFAGSQDYDVVTKTITIRDRFERLRPGKVGASPDDLVDIVCDPVTVRYDDPQRTQNAIFSPIVFATGVTYLKRKNARTDLDIEIAYVDGTTAKTVVLDICRDVSARTAEECRDGGSTPSDASPDPLEATEPPDGKNWFLRLGNRISARLRNADDRDRTFTYYGMKSHEQLARWFCRDNPRVQKFYIGDRDVIWTKWNRARARSGGCDAEATSQLFTYEPYALMITKDRPDLVQFVQRRIYEIFSDASKARAIFSATFPASQMSTSLAYLFLLNGVDEDYMPRYPDGSPVPLRP</sequence>
<comment type="similarity">
    <text evidence="1">Belongs to the bacterial solute-binding protein 3 family.</text>
</comment>
<feature type="transmembrane region" description="Helical" evidence="5">
    <location>
        <begin position="6"/>
        <end position="26"/>
    </location>
</feature>
<feature type="compositionally biased region" description="Basic and acidic residues" evidence="4">
    <location>
        <begin position="588"/>
        <end position="605"/>
    </location>
</feature>
<proteinExistence type="inferred from homology"/>
<dbReference type="PANTHER" id="PTHR30085:SF6">
    <property type="entry name" value="ABC TRANSPORTER GLUTAMINE-BINDING PROTEIN GLNH"/>
    <property type="match status" value="1"/>
</dbReference>
<evidence type="ECO:0000256" key="4">
    <source>
        <dbReference type="SAM" id="MobiDB-lite"/>
    </source>
</evidence>
<feature type="transmembrane region" description="Helical" evidence="5">
    <location>
        <begin position="62"/>
        <end position="87"/>
    </location>
</feature>
<keyword evidence="2" id="KW-0813">Transport</keyword>
<evidence type="ECO:0000256" key="3">
    <source>
        <dbReference type="ARBA" id="ARBA00022729"/>
    </source>
</evidence>
<gene>
    <name evidence="7" type="ORF">GIY56_04895</name>
</gene>
<dbReference type="RefSeq" id="WP_154763681.1">
    <property type="nucleotide sequence ID" value="NZ_WMBT01000002.1"/>
</dbReference>
<feature type="transmembrane region" description="Helical" evidence="5">
    <location>
        <begin position="432"/>
        <end position="455"/>
    </location>
</feature>
<protein>
    <submittedName>
        <fullName evidence="7">Transporter substrate-binding domain-containing protein</fullName>
    </submittedName>
</protein>
<keyword evidence="8" id="KW-1185">Reference proteome</keyword>
<dbReference type="SUPFAM" id="SSF53850">
    <property type="entry name" value="Periplasmic binding protein-like II"/>
    <property type="match status" value="1"/>
</dbReference>
<comment type="caution">
    <text evidence="7">The sequence shown here is derived from an EMBL/GenBank/DDBJ whole genome shotgun (WGS) entry which is preliminary data.</text>
</comment>
<dbReference type="EMBL" id="WMBT01000002">
    <property type="protein sequence ID" value="MTD99619.1"/>
    <property type="molecule type" value="Genomic_DNA"/>
</dbReference>
<feature type="transmembrane region" description="Helical" evidence="5">
    <location>
        <begin position="107"/>
        <end position="126"/>
    </location>
</feature>
<keyword evidence="3" id="KW-0732">Signal</keyword>
<dbReference type="PANTHER" id="PTHR30085">
    <property type="entry name" value="AMINO ACID ABC TRANSPORTER PERMEASE"/>
    <property type="match status" value="1"/>
</dbReference>
<dbReference type="Proteomes" id="UP000481417">
    <property type="component" value="Unassembled WGS sequence"/>
</dbReference>
<feature type="region of interest" description="Disordered" evidence="4">
    <location>
        <begin position="786"/>
        <end position="813"/>
    </location>
</feature>
<feature type="domain" description="Solute-binding protein family 3/N-terminal" evidence="6">
    <location>
        <begin position="647"/>
        <end position="924"/>
    </location>
</feature>
<feature type="transmembrane region" description="Helical" evidence="5">
    <location>
        <begin position="510"/>
        <end position="530"/>
    </location>
</feature>
<organism evidence="7 8">
    <name type="scientific">Paracoccus lichenicola</name>
    <dbReference type="NCBI Taxonomy" id="2665644"/>
    <lineage>
        <taxon>Bacteria</taxon>
        <taxon>Pseudomonadati</taxon>
        <taxon>Pseudomonadota</taxon>
        <taxon>Alphaproteobacteria</taxon>
        <taxon>Rhodobacterales</taxon>
        <taxon>Paracoccaceae</taxon>
        <taxon>Paracoccus</taxon>
    </lineage>
</organism>
<evidence type="ECO:0000313" key="7">
    <source>
        <dbReference type="EMBL" id="MTD99619.1"/>
    </source>
</evidence>
<dbReference type="InterPro" id="IPR051455">
    <property type="entry name" value="Bact_solute-bind_prot3"/>
</dbReference>
<dbReference type="GO" id="GO:0005576">
    <property type="term" value="C:extracellular region"/>
    <property type="evidence" value="ECO:0007669"/>
    <property type="project" value="TreeGrafter"/>
</dbReference>
<feature type="transmembrane region" description="Helical" evidence="5">
    <location>
        <begin position="353"/>
        <end position="371"/>
    </location>
</feature>
<feature type="transmembrane region" description="Helical" evidence="5">
    <location>
        <begin position="391"/>
        <end position="411"/>
    </location>
</feature>
<evidence type="ECO:0000313" key="8">
    <source>
        <dbReference type="Proteomes" id="UP000481417"/>
    </source>
</evidence>
<keyword evidence="5" id="KW-0812">Transmembrane</keyword>
<feature type="transmembrane region" description="Helical" evidence="5">
    <location>
        <begin position="478"/>
        <end position="498"/>
    </location>
</feature>
<dbReference type="InterPro" id="IPR001638">
    <property type="entry name" value="Solute-binding_3/MltF_N"/>
</dbReference>
<keyword evidence="5" id="KW-1133">Transmembrane helix</keyword>
<accession>A0A6L6HMZ3</accession>
<dbReference type="Gene3D" id="3.40.190.10">
    <property type="entry name" value="Periplasmic binding protein-like II"/>
    <property type="match status" value="1"/>
</dbReference>
<dbReference type="GO" id="GO:0030288">
    <property type="term" value="C:outer membrane-bounded periplasmic space"/>
    <property type="evidence" value="ECO:0007669"/>
    <property type="project" value="TreeGrafter"/>
</dbReference>
<name>A0A6L6HMZ3_9RHOB</name>
<keyword evidence="5" id="KW-0472">Membrane</keyword>
<evidence type="ECO:0000256" key="1">
    <source>
        <dbReference type="ARBA" id="ARBA00010333"/>
    </source>
</evidence>
<evidence type="ECO:0000256" key="2">
    <source>
        <dbReference type="ARBA" id="ARBA00022448"/>
    </source>
</evidence>
<dbReference type="Pfam" id="PF00497">
    <property type="entry name" value="SBP_bac_3"/>
    <property type="match status" value="1"/>
</dbReference>
<evidence type="ECO:0000256" key="5">
    <source>
        <dbReference type="SAM" id="Phobius"/>
    </source>
</evidence>
<reference evidence="7 8" key="1">
    <citation type="submission" date="2019-11" db="EMBL/GenBank/DDBJ databases">
        <authorList>
            <person name="Lang L."/>
        </authorList>
    </citation>
    <scope>NUCLEOTIDE SEQUENCE [LARGE SCALE GENOMIC DNA]</scope>
    <source>
        <strain evidence="7 8">YIM 132242</strain>
    </source>
</reference>
<evidence type="ECO:0000259" key="6">
    <source>
        <dbReference type="Pfam" id="PF00497"/>
    </source>
</evidence>
<dbReference type="GO" id="GO:0006865">
    <property type="term" value="P:amino acid transport"/>
    <property type="evidence" value="ECO:0007669"/>
    <property type="project" value="TreeGrafter"/>
</dbReference>
<feature type="region of interest" description="Disordered" evidence="4">
    <location>
        <begin position="587"/>
        <end position="614"/>
    </location>
</feature>
<dbReference type="AlphaFoldDB" id="A0A6L6HMZ3"/>